<dbReference type="EC" id="7.-.-.-" evidence="6"/>
<dbReference type="GO" id="GO:0010181">
    <property type="term" value="F:FMN binding"/>
    <property type="evidence" value="ECO:0007669"/>
    <property type="project" value="InterPro"/>
</dbReference>
<comment type="similarity">
    <text evidence="6">Belongs to the RnfG family.</text>
</comment>
<keyword evidence="9" id="KW-1185">Reference proteome</keyword>
<keyword evidence="6" id="KW-1278">Translocase</keyword>
<dbReference type="GO" id="GO:0005886">
    <property type="term" value="C:plasma membrane"/>
    <property type="evidence" value="ECO:0007669"/>
    <property type="project" value="UniProtKB-SubCell"/>
</dbReference>
<keyword evidence="6" id="KW-1133">Transmembrane helix</keyword>
<dbReference type="GO" id="GO:0022900">
    <property type="term" value="P:electron transport chain"/>
    <property type="evidence" value="ECO:0007669"/>
    <property type="project" value="UniProtKB-UniRule"/>
</dbReference>
<name>W0SEM2_9PROT</name>
<reference evidence="8 9" key="1">
    <citation type="journal article" date="2014" name="Syst. Appl. Microbiol.">
        <title>Complete genomes of freshwater sulfur oxidizers Sulfuricella denitrificans skB26 and Sulfuritalea hydrogenivorans sk43H: genetic insights into the sulfur oxidation pathway of betaproteobacteria.</title>
        <authorList>
            <person name="Watanabe T."/>
            <person name="Kojima H."/>
            <person name="Fukui M."/>
        </authorList>
    </citation>
    <scope>NUCLEOTIDE SEQUENCE [LARGE SCALE GENOMIC DNA]</scope>
    <source>
        <strain evidence="8">DSM22779</strain>
    </source>
</reference>
<dbReference type="InterPro" id="IPR010209">
    <property type="entry name" value="Ion_transpt_RnfG/RsxG"/>
</dbReference>
<sequence>MSDQPASDKKVIPIAVAQPEPAPPASPTAAMIRTLGLVSAICGLIIVGAYEGTYDAVAANKKIATERAVFKVIPAAKSIAEYVALPAGGIEPRVGAGDTANAPGAVKFFAAYDAAGKLAGIAAEGGAKGYADTVRIMFGYSPDCQCVVGIGVVNMRETPGIGDKIITDKEFLANFNALDVKLKGDLSALANEVKAVKHGAKTSPWQIDAIAGATITSRAVGKAINDTAQALLPRLVPNLEKLGSKS</sequence>
<comment type="cofactor">
    <cofactor evidence="6">
        <name>FMN</name>
        <dbReference type="ChEBI" id="CHEBI:58210"/>
    </cofactor>
</comment>
<organism evidence="8 9">
    <name type="scientific">Sulfuritalea hydrogenivorans sk43H</name>
    <dbReference type="NCBI Taxonomy" id="1223802"/>
    <lineage>
        <taxon>Bacteria</taxon>
        <taxon>Pseudomonadati</taxon>
        <taxon>Pseudomonadota</taxon>
        <taxon>Betaproteobacteria</taxon>
        <taxon>Nitrosomonadales</taxon>
        <taxon>Sterolibacteriaceae</taxon>
        <taxon>Sulfuritalea</taxon>
    </lineage>
</organism>
<dbReference type="PANTHER" id="PTHR36118">
    <property type="entry name" value="ION-TRANSLOCATING OXIDOREDUCTASE COMPLEX SUBUNIT G"/>
    <property type="match status" value="1"/>
</dbReference>
<dbReference type="Proteomes" id="UP000031637">
    <property type="component" value="Chromosome"/>
</dbReference>
<dbReference type="SMART" id="SM00900">
    <property type="entry name" value="FMN_bind"/>
    <property type="match status" value="1"/>
</dbReference>
<feature type="modified residue" description="FMN phosphoryl threonine" evidence="6">
    <location>
        <position position="214"/>
    </location>
</feature>
<gene>
    <name evidence="6" type="primary">rnfG</name>
    <name evidence="8" type="ORF">SUTH_01421</name>
</gene>
<evidence type="ECO:0000259" key="7">
    <source>
        <dbReference type="SMART" id="SM00900"/>
    </source>
</evidence>
<protein>
    <recommendedName>
        <fullName evidence="6">Ion-translocating oxidoreductase complex subunit G</fullName>
        <ecNumber evidence="6">7.-.-.-</ecNumber>
    </recommendedName>
    <alternativeName>
        <fullName evidence="6">Rnf electron transport complex subunit G</fullName>
    </alternativeName>
</protein>
<feature type="domain" description="FMN-binding" evidence="7">
    <location>
        <begin position="129"/>
        <end position="231"/>
    </location>
</feature>
<accession>W0SEM2</accession>
<comment type="subcellular location">
    <subcellularLocation>
        <location evidence="6">Cell inner membrane</location>
        <topology evidence="6">Single-pass membrane protein</topology>
    </subcellularLocation>
</comment>
<evidence type="ECO:0000256" key="4">
    <source>
        <dbReference type="ARBA" id="ARBA00022643"/>
    </source>
</evidence>
<dbReference type="GO" id="GO:0009055">
    <property type="term" value="F:electron transfer activity"/>
    <property type="evidence" value="ECO:0007669"/>
    <property type="project" value="InterPro"/>
</dbReference>
<evidence type="ECO:0000256" key="3">
    <source>
        <dbReference type="ARBA" id="ARBA00022630"/>
    </source>
</evidence>
<keyword evidence="6" id="KW-0472">Membrane</keyword>
<evidence type="ECO:0000256" key="2">
    <source>
        <dbReference type="ARBA" id="ARBA00022553"/>
    </source>
</evidence>
<dbReference type="EMBL" id="AP012547">
    <property type="protein sequence ID" value="BAO29220.1"/>
    <property type="molecule type" value="Genomic_DNA"/>
</dbReference>
<evidence type="ECO:0000256" key="6">
    <source>
        <dbReference type="HAMAP-Rule" id="MF_00479"/>
    </source>
</evidence>
<dbReference type="HOGENOM" id="CLU_077882_2_2_4"/>
<keyword evidence="1 6" id="KW-0813">Transport</keyword>
<evidence type="ECO:0000256" key="5">
    <source>
        <dbReference type="ARBA" id="ARBA00022982"/>
    </source>
</evidence>
<evidence type="ECO:0000313" key="8">
    <source>
        <dbReference type="EMBL" id="BAO29220.1"/>
    </source>
</evidence>
<evidence type="ECO:0000313" key="9">
    <source>
        <dbReference type="Proteomes" id="UP000031637"/>
    </source>
</evidence>
<keyword evidence="6" id="KW-1003">Cell membrane</keyword>
<dbReference type="Pfam" id="PF04205">
    <property type="entry name" value="FMN_bind"/>
    <property type="match status" value="1"/>
</dbReference>
<dbReference type="HAMAP" id="MF_00479">
    <property type="entry name" value="RsxG_RnfG"/>
    <property type="match status" value="1"/>
</dbReference>
<dbReference type="STRING" id="1223802.SUTH_01421"/>
<dbReference type="InterPro" id="IPR007329">
    <property type="entry name" value="FMN-bd"/>
</dbReference>
<comment type="subunit">
    <text evidence="6">The complex is composed of six subunits: RnfA, RnfB, RnfC, RnfD, RnfE and RnfG.</text>
</comment>
<dbReference type="RefSeq" id="WP_197539662.1">
    <property type="nucleotide sequence ID" value="NZ_AP012547.1"/>
</dbReference>
<keyword evidence="5 6" id="KW-0249">Electron transport</keyword>
<dbReference type="PIRSF" id="PIRSF006091">
    <property type="entry name" value="E_trnsport_RnfG"/>
    <property type="match status" value="1"/>
</dbReference>
<evidence type="ECO:0000256" key="1">
    <source>
        <dbReference type="ARBA" id="ARBA00022448"/>
    </source>
</evidence>
<proteinExistence type="inferred from homology"/>
<comment type="function">
    <text evidence="6">Part of a membrane-bound complex that couples electron transfer with translocation of ions across the membrane.</text>
</comment>
<keyword evidence="2 6" id="KW-0597">Phosphoprotein</keyword>
<dbReference type="PANTHER" id="PTHR36118:SF1">
    <property type="entry name" value="ION-TRANSLOCATING OXIDOREDUCTASE COMPLEX SUBUNIT G"/>
    <property type="match status" value="1"/>
</dbReference>
<keyword evidence="4 6" id="KW-0288">FMN</keyword>
<keyword evidence="6" id="KW-0997">Cell inner membrane</keyword>
<keyword evidence="6" id="KW-0812">Transmembrane</keyword>
<dbReference type="KEGG" id="shd:SUTH_01421"/>
<keyword evidence="3 6" id="KW-0285">Flavoprotein</keyword>
<dbReference type="AlphaFoldDB" id="W0SEM2"/>